<keyword evidence="3" id="KW-1185">Reference proteome</keyword>
<name>A0A090GD69_MESPL</name>
<sequence>MPPRRIGPSTAYFEPFTVKCRCRSKIASLCPYVIRTSDRHPSHLKVLILLTQEPFLTIVLEQR</sequence>
<organism evidence="2 4">
    <name type="scientific">Mesorhizobium plurifarium</name>
    <dbReference type="NCBI Taxonomy" id="69974"/>
    <lineage>
        <taxon>Bacteria</taxon>
        <taxon>Pseudomonadati</taxon>
        <taxon>Pseudomonadota</taxon>
        <taxon>Alphaproteobacteria</taxon>
        <taxon>Hyphomicrobiales</taxon>
        <taxon>Phyllobacteriaceae</taxon>
        <taxon>Mesorhizobium</taxon>
    </lineage>
</organism>
<dbReference type="EMBL" id="CCNE01000021">
    <property type="protein sequence ID" value="CDX57777.1"/>
    <property type="molecule type" value="Genomic_DNA"/>
</dbReference>
<dbReference type="Proteomes" id="UP000045285">
    <property type="component" value="Unassembled WGS sequence"/>
</dbReference>
<evidence type="ECO:0000313" key="4">
    <source>
        <dbReference type="Proteomes" id="UP000046122"/>
    </source>
</evidence>
<accession>A0A090GD69</accession>
<dbReference type="Proteomes" id="UP000046122">
    <property type="component" value="Unassembled WGS sequence"/>
</dbReference>
<reference evidence="2 4" key="1">
    <citation type="submission" date="2014-08" db="EMBL/GenBank/DDBJ databases">
        <authorList>
            <person name="Moulin Lionel"/>
        </authorList>
    </citation>
    <scope>NUCLEOTIDE SEQUENCE [LARGE SCALE GENOMIC DNA]</scope>
</reference>
<evidence type="ECO:0000313" key="3">
    <source>
        <dbReference type="Proteomes" id="UP000045285"/>
    </source>
</evidence>
<gene>
    <name evidence="1" type="ORF">MPL3356_410019</name>
    <name evidence="2" type="ORF">MPL3365_280045</name>
</gene>
<reference evidence="3" key="2">
    <citation type="submission" date="2014-08" db="EMBL/GenBank/DDBJ databases">
        <authorList>
            <person name="Moulin L."/>
        </authorList>
    </citation>
    <scope>NUCLEOTIDE SEQUENCE [LARGE SCALE GENOMIC DNA]</scope>
</reference>
<evidence type="ECO:0000313" key="1">
    <source>
        <dbReference type="EMBL" id="CDX24689.1"/>
    </source>
</evidence>
<dbReference type="EMBL" id="CCMZ01000036">
    <property type="protein sequence ID" value="CDX24689.1"/>
    <property type="molecule type" value="Genomic_DNA"/>
</dbReference>
<evidence type="ECO:0000313" key="2">
    <source>
        <dbReference type="EMBL" id="CDX57777.1"/>
    </source>
</evidence>
<dbReference type="AlphaFoldDB" id="A0A090GD69"/>
<proteinExistence type="predicted"/>
<protein>
    <submittedName>
        <fullName evidence="2">Uncharacterized protein</fullName>
    </submittedName>
</protein>